<organism evidence="4 5">
    <name type="scientific">Corallococcus aberystwythensis</name>
    <dbReference type="NCBI Taxonomy" id="2316722"/>
    <lineage>
        <taxon>Bacteria</taxon>
        <taxon>Pseudomonadati</taxon>
        <taxon>Myxococcota</taxon>
        <taxon>Myxococcia</taxon>
        <taxon>Myxococcales</taxon>
        <taxon>Cystobacterineae</taxon>
        <taxon>Myxococcaceae</taxon>
        <taxon>Corallococcus</taxon>
    </lineage>
</organism>
<dbReference type="InterPro" id="IPR011042">
    <property type="entry name" value="6-blade_b-propeller_TolB-like"/>
</dbReference>
<dbReference type="EMBL" id="RAWK01000335">
    <property type="protein sequence ID" value="RKH55359.1"/>
    <property type="molecule type" value="Genomic_DNA"/>
</dbReference>
<keyword evidence="5" id="KW-1185">Reference proteome</keyword>
<accession>A0A3A8PH73</accession>
<evidence type="ECO:0000313" key="5">
    <source>
        <dbReference type="Proteomes" id="UP000267003"/>
    </source>
</evidence>
<dbReference type="SUPFAM" id="SSF50952">
    <property type="entry name" value="Soluble quinoprotein glucose dehydrogenase"/>
    <property type="match status" value="1"/>
</dbReference>
<dbReference type="Pfam" id="PF07995">
    <property type="entry name" value="GSDH"/>
    <property type="match status" value="1"/>
</dbReference>
<gene>
    <name evidence="4" type="ORF">D7W81_36425</name>
</gene>
<feature type="region of interest" description="Disordered" evidence="1">
    <location>
        <begin position="610"/>
        <end position="652"/>
    </location>
</feature>
<keyword evidence="2" id="KW-1133">Transmembrane helix</keyword>
<name>A0A3A8PH73_9BACT</name>
<dbReference type="InterPro" id="IPR011041">
    <property type="entry name" value="Quinoprot_gluc/sorb_DH_b-prop"/>
</dbReference>
<sequence>MTPAGAVPAPRRFQASWAGGCSRDSSGGPAAPGGNACSTAGASGSLARSTPSRMYRLSGIDARLSVMRSIAPWLALALLTAFPASSQPTETALDLEVSDWLHVGSGEPNRMGWVPDGSGRLFIAMTSGKVLVVENGVVQPTPFISEPFTEENAYREGILGMAFDPDFANNHYVYFFAAMPSITLQIFRYTDVGGVGVNRTVIVDGIPSGWLDYDGGGLTFGPDGMLYFGVGILSPYRVEEEDLTKPFGKIHRVRPDGSVPTDNPFHDGAGPNVDSVWAQGFCNLYGLVFQPGTGRLWANSSSQRSLQIFSVSPGDHAGWSKYANNQPAGYLSPVYAYIPGNFDENWFTPTGAVRQNGVATFTLDSDYRASYSYQKGTRLTIRDVEDPSFNGDFYITGHPSPQSFSVAQPEPDAVSGGGQLIRWPQGEFVMGGMFYEGTRFPSSYSGNYLFTDLRGMLHRMRFAADGSVATVDVIINDEPGGSFVDVNEGPDGALYVLSHHGRLLRVTPVPGEQAVVVSNADVSIPEGGTKTVLVSLAMPPTVDVWVKVAAQGGDEDLTVVEGGSLRFTKNNWSVPQFVTLGAAQDADADVDHASFTFTPTQAFPAVTVQARTEEDEVPEEPANDGGIAGDAGSDLDAGPPEDAGGLIDAGPPGDAGALMDAGVLEDAGALVDAGTDADAGTLVDAGTDAGSVHDGGSVPVHMEDESGGCSAGATALPGVLGGWLLAGLLWRPRRARR</sequence>
<dbReference type="AlphaFoldDB" id="A0A3A8PH73"/>
<proteinExistence type="predicted"/>
<protein>
    <recommendedName>
        <fullName evidence="3">Glucose/Sorbosone dehydrogenase domain-containing protein</fullName>
    </recommendedName>
</protein>
<evidence type="ECO:0000256" key="1">
    <source>
        <dbReference type="SAM" id="MobiDB-lite"/>
    </source>
</evidence>
<evidence type="ECO:0000313" key="4">
    <source>
        <dbReference type="EMBL" id="RKH55359.1"/>
    </source>
</evidence>
<keyword evidence="2" id="KW-0812">Transmembrane</keyword>
<feature type="compositionally biased region" description="Acidic residues" evidence="1">
    <location>
        <begin position="613"/>
        <end position="622"/>
    </location>
</feature>
<comment type="caution">
    <text evidence="4">The sequence shown here is derived from an EMBL/GenBank/DDBJ whole genome shotgun (WGS) entry which is preliminary data.</text>
</comment>
<dbReference type="Proteomes" id="UP000267003">
    <property type="component" value="Unassembled WGS sequence"/>
</dbReference>
<dbReference type="PANTHER" id="PTHR19328:SF13">
    <property type="entry name" value="HIPL1 PROTEIN"/>
    <property type="match status" value="1"/>
</dbReference>
<dbReference type="PANTHER" id="PTHR19328">
    <property type="entry name" value="HEDGEHOG-INTERACTING PROTEIN"/>
    <property type="match status" value="1"/>
</dbReference>
<reference evidence="5" key="1">
    <citation type="submission" date="2018-09" db="EMBL/GenBank/DDBJ databases">
        <authorList>
            <person name="Livingstone P.G."/>
            <person name="Whitworth D.E."/>
        </authorList>
    </citation>
    <scope>NUCLEOTIDE SEQUENCE [LARGE SCALE GENOMIC DNA]</scope>
    <source>
        <strain evidence="5">AB050A</strain>
    </source>
</reference>
<feature type="region of interest" description="Disordered" evidence="1">
    <location>
        <begin position="17"/>
        <end position="47"/>
    </location>
</feature>
<dbReference type="Gene3D" id="2.120.10.30">
    <property type="entry name" value="TolB, C-terminal domain"/>
    <property type="match status" value="1"/>
</dbReference>
<feature type="compositionally biased region" description="Low complexity" evidence="1">
    <location>
        <begin position="25"/>
        <end position="34"/>
    </location>
</feature>
<feature type="transmembrane region" description="Helical" evidence="2">
    <location>
        <begin position="711"/>
        <end position="730"/>
    </location>
</feature>
<feature type="domain" description="Glucose/Sorbosone dehydrogenase" evidence="3">
    <location>
        <begin position="107"/>
        <end position="322"/>
    </location>
</feature>
<evidence type="ECO:0000256" key="2">
    <source>
        <dbReference type="SAM" id="Phobius"/>
    </source>
</evidence>
<evidence type="ECO:0000259" key="3">
    <source>
        <dbReference type="Pfam" id="PF07995"/>
    </source>
</evidence>
<keyword evidence="2" id="KW-0472">Membrane</keyword>
<feature type="compositionally biased region" description="Polar residues" evidence="1">
    <location>
        <begin position="36"/>
        <end position="47"/>
    </location>
</feature>
<dbReference type="InterPro" id="IPR012938">
    <property type="entry name" value="Glc/Sorbosone_DH"/>
</dbReference>